<sequence>MKTEKTPQEKARDKWNAENKERRKIYVAKSACKRYIRDFADLEDLEEVKEWVKEKEKNLKNF</sequence>
<accession>A0AA50ADH4</accession>
<organism evidence="1">
    <name type="scientific">Firmicutes phage HS16</name>
    <dbReference type="NCBI Taxonomy" id="3056394"/>
    <lineage>
        <taxon>Viruses</taxon>
    </lineage>
</organism>
<evidence type="ECO:0000313" key="1">
    <source>
        <dbReference type="EMBL" id="WLJ26272.1"/>
    </source>
</evidence>
<reference evidence="1" key="1">
    <citation type="submission" date="2023-04" db="EMBL/GenBank/DDBJ databases">
        <title>The human skin virome in hidradenitis suppurativa patients.</title>
        <authorList>
            <person name="Jansen D."/>
        </authorList>
    </citation>
    <scope>NUCLEOTIDE SEQUENCE</scope>
    <source>
        <strain evidence="1">VC4_HSPhageA</strain>
    </source>
</reference>
<proteinExistence type="predicted"/>
<name>A0AA50ADH4_9VIRU</name>
<protein>
    <submittedName>
        <fullName evidence="1">Uncharacterized protein</fullName>
    </submittedName>
</protein>
<dbReference type="EMBL" id="OQ890324">
    <property type="protein sequence ID" value="WLJ26272.1"/>
    <property type="molecule type" value="Genomic_DNA"/>
</dbReference>